<proteinExistence type="predicted"/>
<dbReference type="Proteomes" id="UP000199013">
    <property type="component" value="Unassembled WGS sequence"/>
</dbReference>
<gene>
    <name evidence="2" type="ORF">FDG2_3241</name>
</gene>
<evidence type="ECO:0000313" key="3">
    <source>
        <dbReference type="Proteomes" id="UP000199013"/>
    </source>
</evidence>
<keyword evidence="3" id="KW-1185">Reference proteome</keyword>
<dbReference type="InterPro" id="IPR056362">
    <property type="entry name" value="AtuA-like_ferredoxin_dom"/>
</dbReference>
<reference evidence="3" key="1">
    <citation type="submission" date="2016-02" db="EMBL/GenBank/DDBJ databases">
        <authorList>
            <person name="Wibberg D."/>
        </authorList>
    </citation>
    <scope>NUCLEOTIDE SEQUENCE [LARGE SCALE GENOMIC DNA]</scope>
</reference>
<protein>
    <recommendedName>
        <fullName evidence="1">AtuA-like ferredoxin-fold domain-containing protein</fullName>
    </recommendedName>
</protein>
<organism evidence="2 3">
    <name type="scientific">Candidatus Protofrankia californiensis</name>
    <dbReference type="NCBI Taxonomy" id="1839754"/>
    <lineage>
        <taxon>Bacteria</taxon>
        <taxon>Bacillati</taxon>
        <taxon>Actinomycetota</taxon>
        <taxon>Actinomycetes</taxon>
        <taxon>Frankiales</taxon>
        <taxon>Frankiaceae</taxon>
        <taxon>Protofrankia</taxon>
    </lineage>
</organism>
<evidence type="ECO:0000259" key="1">
    <source>
        <dbReference type="Pfam" id="PF23544"/>
    </source>
</evidence>
<accession>A0A1C3NZA8</accession>
<dbReference type="PANTHER" id="PTHR47585:SF1">
    <property type="entry name" value="DUF1446 DOMAIN-CONTAINING PROTEIN"/>
    <property type="match status" value="1"/>
</dbReference>
<sequence>MRVPLGRLVGARSGDKGGNANVGIWARDDATYGWLVAELTAEKLVDLVPEASGLVVHRYELANLRALNFVIVGLLGEGVASATRPDPQAKGLAEYVRSRHIDIPVDLVR</sequence>
<dbReference type="EMBL" id="FLUV01001360">
    <property type="protein sequence ID" value="SBW22870.1"/>
    <property type="molecule type" value="Genomic_DNA"/>
</dbReference>
<feature type="domain" description="AtuA-like ferredoxin-fold" evidence="1">
    <location>
        <begin position="3"/>
        <end position="101"/>
    </location>
</feature>
<dbReference type="PANTHER" id="PTHR47585">
    <property type="match status" value="1"/>
</dbReference>
<name>A0A1C3NZA8_9ACTN</name>
<dbReference type="AlphaFoldDB" id="A0A1C3NZA8"/>
<dbReference type="Pfam" id="PF23544">
    <property type="entry name" value="AtuA_ferredoxin"/>
    <property type="match status" value="1"/>
</dbReference>
<evidence type="ECO:0000313" key="2">
    <source>
        <dbReference type="EMBL" id="SBW22870.1"/>
    </source>
</evidence>